<dbReference type="Proteomes" id="UP000595897">
    <property type="component" value="Chromosome"/>
</dbReference>
<dbReference type="SUPFAM" id="SSF53474">
    <property type="entry name" value="alpha/beta-Hydrolases"/>
    <property type="match status" value="1"/>
</dbReference>
<evidence type="ECO:0000259" key="3">
    <source>
        <dbReference type="Pfam" id="PF20434"/>
    </source>
</evidence>
<gene>
    <name evidence="4" type="ORF">bsdtb5_29660</name>
</gene>
<dbReference type="AlphaFoldDB" id="A0A7R7IE67"/>
<dbReference type="Pfam" id="PF20434">
    <property type="entry name" value="BD-FAE"/>
    <property type="match status" value="1"/>
</dbReference>
<evidence type="ECO:0000256" key="2">
    <source>
        <dbReference type="SAM" id="Phobius"/>
    </source>
</evidence>
<dbReference type="InterPro" id="IPR029058">
    <property type="entry name" value="AB_hydrolase_fold"/>
</dbReference>
<dbReference type="InterPro" id="IPR050300">
    <property type="entry name" value="GDXG_lipolytic_enzyme"/>
</dbReference>
<dbReference type="KEGG" id="ahb:bsdtb5_29660"/>
<organism evidence="4 5">
    <name type="scientific">Anaeromicropila herbilytica</name>
    <dbReference type="NCBI Taxonomy" id="2785025"/>
    <lineage>
        <taxon>Bacteria</taxon>
        <taxon>Bacillati</taxon>
        <taxon>Bacillota</taxon>
        <taxon>Clostridia</taxon>
        <taxon>Lachnospirales</taxon>
        <taxon>Lachnospiraceae</taxon>
        <taxon>Anaeromicropila</taxon>
    </lineage>
</organism>
<keyword evidence="1 4" id="KW-0378">Hydrolase</keyword>
<keyword evidence="5" id="KW-1185">Reference proteome</keyword>
<evidence type="ECO:0000313" key="4">
    <source>
        <dbReference type="EMBL" id="BCN31671.1"/>
    </source>
</evidence>
<evidence type="ECO:0000256" key="1">
    <source>
        <dbReference type="ARBA" id="ARBA00022801"/>
    </source>
</evidence>
<dbReference type="InterPro" id="IPR049492">
    <property type="entry name" value="BD-FAE-like_dom"/>
</dbReference>
<dbReference type="EMBL" id="AP024169">
    <property type="protein sequence ID" value="BCN31671.1"/>
    <property type="molecule type" value="Genomic_DNA"/>
</dbReference>
<feature type="transmembrane region" description="Helical" evidence="2">
    <location>
        <begin position="12"/>
        <end position="32"/>
    </location>
</feature>
<dbReference type="Gene3D" id="3.40.50.1820">
    <property type="entry name" value="alpha/beta hydrolase"/>
    <property type="match status" value="1"/>
</dbReference>
<dbReference type="PANTHER" id="PTHR48081">
    <property type="entry name" value="AB HYDROLASE SUPERFAMILY PROTEIN C4A8.06C"/>
    <property type="match status" value="1"/>
</dbReference>
<keyword evidence="2" id="KW-1133">Transmembrane helix</keyword>
<sequence length="325" mass="35929">MRKDRKKGNKTGMFVLLCVGAFIISFVGSAIFKLTYTSPKMKKYSVDWSNKIGTIYSDIAYGDGKANKFDLYVPADNTKEAYGLVVYIHAGGFTTGDKSDDKKMLQWLCSKGYVAAGINYTLRDNNHPDASVYSQSMEIKSSISAVKREAAKLGYNLDSMAISGGSAGGTLAMLYAYRDANESPIPVKMLFEAVGPSSFYPEDWSVYGLDQNSKAAAGLFGVMAGTKITSDMFGTKAYEEAIKPISAYMWVDKNSVPTVCAYGVYDRVCPFDTVKHLKKALEENNVTHEYIELPHSGHALQNDNDLYALYMEKVTDYLDTYMPIK</sequence>
<proteinExistence type="predicted"/>
<feature type="domain" description="BD-FAE-like" evidence="3">
    <location>
        <begin position="70"/>
        <end position="281"/>
    </location>
</feature>
<protein>
    <submittedName>
        <fullName evidence="4">Alpha/beta hydrolase</fullName>
    </submittedName>
</protein>
<reference evidence="4" key="1">
    <citation type="submission" date="2020-11" db="EMBL/GenBank/DDBJ databases">
        <title>Draft genome sequencing of a Lachnospiraceae strain isolated from anoxic soil subjected to BSD treatment.</title>
        <authorList>
            <person name="Uek A."/>
            <person name="Tonouchi A."/>
        </authorList>
    </citation>
    <scope>NUCLEOTIDE SEQUENCE [LARGE SCALE GENOMIC DNA]</scope>
    <source>
        <strain evidence="4">TB5</strain>
    </source>
</reference>
<accession>A0A7R7IE67</accession>
<name>A0A7R7IE67_9FIRM</name>
<dbReference type="GO" id="GO:0016787">
    <property type="term" value="F:hydrolase activity"/>
    <property type="evidence" value="ECO:0007669"/>
    <property type="project" value="UniProtKB-KW"/>
</dbReference>
<keyword evidence="2" id="KW-0472">Membrane</keyword>
<dbReference type="RefSeq" id="WP_271712775.1">
    <property type="nucleotide sequence ID" value="NZ_AP024169.1"/>
</dbReference>
<keyword evidence="2" id="KW-0812">Transmembrane</keyword>
<evidence type="ECO:0000313" key="5">
    <source>
        <dbReference type="Proteomes" id="UP000595897"/>
    </source>
</evidence>